<accession>A0ABW3K2L6</accession>
<dbReference type="Proteomes" id="UP001597112">
    <property type="component" value="Unassembled WGS sequence"/>
</dbReference>
<evidence type="ECO:0000313" key="3">
    <source>
        <dbReference type="Proteomes" id="UP001597112"/>
    </source>
</evidence>
<evidence type="ECO:0000259" key="1">
    <source>
        <dbReference type="Pfam" id="PF22522"/>
    </source>
</evidence>
<dbReference type="Pfam" id="PF22522">
    <property type="entry name" value="DUF6998"/>
    <property type="match status" value="1"/>
</dbReference>
<dbReference type="InterPro" id="IPR054267">
    <property type="entry name" value="DUF6998"/>
</dbReference>
<sequence>MTEKELLIFNSEIMRELKSRDVIRTKNSPIADYCEWLVAKKFKWKLENSSNGGYDAKDSDGFRVQIKCRMIEGGKGTNQLGVIRNLDKDPFDYLVAVLFNERIEVVKGYKISKELIRKYSRFSVHQNGHILILKGEVLASNELIDITRSLQ</sequence>
<keyword evidence="3" id="KW-1185">Reference proteome</keyword>
<reference evidence="3" key="1">
    <citation type="journal article" date="2019" name="Int. J. Syst. Evol. Microbiol.">
        <title>The Global Catalogue of Microorganisms (GCM) 10K type strain sequencing project: providing services to taxonomists for standard genome sequencing and annotation.</title>
        <authorList>
            <consortium name="The Broad Institute Genomics Platform"/>
            <consortium name="The Broad Institute Genome Sequencing Center for Infectious Disease"/>
            <person name="Wu L."/>
            <person name="Ma J."/>
        </authorList>
    </citation>
    <scope>NUCLEOTIDE SEQUENCE [LARGE SCALE GENOMIC DNA]</scope>
    <source>
        <strain evidence="3">CCUG 58938</strain>
    </source>
</reference>
<evidence type="ECO:0000313" key="2">
    <source>
        <dbReference type="EMBL" id="MFD1000342.1"/>
    </source>
</evidence>
<gene>
    <name evidence="2" type="ORF">ACFQ21_13550</name>
</gene>
<organism evidence="2 3">
    <name type="scientific">Ohtaekwangia kribbensis</name>
    <dbReference type="NCBI Taxonomy" id="688913"/>
    <lineage>
        <taxon>Bacteria</taxon>
        <taxon>Pseudomonadati</taxon>
        <taxon>Bacteroidota</taxon>
        <taxon>Cytophagia</taxon>
        <taxon>Cytophagales</taxon>
        <taxon>Fulvivirgaceae</taxon>
        <taxon>Ohtaekwangia</taxon>
    </lineage>
</organism>
<dbReference type="RefSeq" id="WP_377579749.1">
    <property type="nucleotide sequence ID" value="NZ_JBHTKA010000004.1"/>
</dbReference>
<proteinExistence type="predicted"/>
<comment type="caution">
    <text evidence="2">The sequence shown here is derived from an EMBL/GenBank/DDBJ whole genome shotgun (WGS) entry which is preliminary data.</text>
</comment>
<protein>
    <submittedName>
        <fullName evidence="2">DUF6998 domain-containing protein</fullName>
    </submittedName>
</protein>
<feature type="domain" description="DUF6998" evidence="1">
    <location>
        <begin position="32"/>
        <end position="131"/>
    </location>
</feature>
<name>A0ABW3K2L6_9BACT</name>
<dbReference type="EMBL" id="JBHTKA010000004">
    <property type="protein sequence ID" value="MFD1000342.1"/>
    <property type="molecule type" value="Genomic_DNA"/>
</dbReference>